<name>A0A6I4M2V6_9ACTN</name>
<dbReference type="Pfam" id="PF01966">
    <property type="entry name" value="HD"/>
    <property type="match status" value="1"/>
</dbReference>
<keyword evidence="3" id="KW-1185">Reference proteome</keyword>
<protein>
    <submittedName>
        <fullName evidence="2">HD domain-containing protein</fullName>
    </submittedName>
</protein>
<evidence type="ECO:0000259" key="1">
    <source>
        <dbReference type="Pfam" id="PF01966"/>
    </source>
</evidence>
<dbReference type="CDD" id="cd00077">
    <property type="entry name" value="HDc"/>
    <property type="match status" value="1"/>
</dbReference>
<dbReference type="InterPro" id="IPR006674">
    <property type="entry name" value="HD_domain"/>
</dbReference>
<gene>
    <name evidence="2" type="ORF">F8568_005095</name>
</gene>
<feature type="domain" description="HD" evidence="1">
    <location>
        <begin position="108"/>
        <end position="219"/>
    </location>
</feature>
<reference evidence="2" key="1">
    <citation type="submission" date="2019-12" db="EMBL/GenBank/DDBJ databases">
        <title>Actinomadura physcomitrii sp. nov., a novel actinomycete isolated from moss [Physcomitrium sphaericum (Ludw) Fuernr].</title>
        <authorList>
            <person name="Zhuang X."/>
        </authorList>
    </citation>
    <scope>NUCLEOTIDE SEQUENCE [LARGE SCALE GENOMIC DNA]</scope>
    <source>
        <strain evidence="2">LD22</strain>
    </source>
</reference>
<sequence length="234" mass="25961">MSAPHHGLRVRTKVTALENPILNGGSAIGRNMLLHIRNRSGGPVMSHTPKASAEEILETFPELRDIGDEELRASVVEIWREVLEESGWEAVSQVPKHPYKVPATVTLVDHTRSVTQMAVAVAEVAERVQGIAFDRDLLIAAANLHDVSKLLEFEPSQSGGRASRFGHLVQHGFFGAHKMWEKGLPLEMVHNVIVHTTTSRYLPQTWEAVIVHYVDYLDSDALNLVHGVPLNIKK</sequence>
<comment type="caution">
    <text evidence="2">The sequence shown here is derived from an EMBL/GenBank/DDBJ whole genome shotgun (WGS) entry which is preliminary data.</text>
</comment>
<dbReference type="Proteomes" id="UP000462055">
    <property type="component" value="Unassembled WGS sequence"/>
</dbReference>
<organism evidence="2 3">
    <name type="scientific">Actinomadura physcomitrii</name>
    <dbReference type="NCBI Taxonomy" id="2650748"/>
    <lineage>
        <taxon>Bacteria</taxon>
        <taxon>Bacillati</taxon>
        <taxon>Actinomycetota</taxon>
        <taxon>Actinomycetes</taxon>
        <taxon>Streptosporangiales</taxon>
        <taxon>Thermomonosporaceae</taxon>
        <taxon>Actinomadura</taxon>
    </lineage>
</organism>
<dbReference type="Gene3D" id="1.10.3210.10">
    <property type="entry name" value="Hypothetical protein af1432"/>
    <property type="match status" value="1"/>
</dbReference>
<dbReference type="InterPro" id="IPR003607">
    <property type="entry name" value="HD/PDEase_dom"/>
</dbReference>
<dbReference type="AlphaFoldDB" id="A0A6I4M2V6"/>
<evidence type="ECO:0000313" key="2">
    <source>
        <dbReference type="EMBL" id="MVZ99761.1"/>
    </source>
</evidence>
<dbReference type="EMBL" id="WBMS02000003">
    <property type="protein sequence ID" value="MVZ99761.1"/>
    <property type="molecule type" value="Genomic_DNA"/>
</dbReference>
<accession>A0A6I4M2V6</accession>
<dbReference type="SUPFAM" id="SSF109604">
    <property type="entry name" value="HD-domain/PDEase-like"/>
    <property type="match status" value="1"/>
</dbReference>
<proteinExistence type="predicted"/>
<evidence type="ECO:0000313" key="3">
    <source>
        <dbReference type="Proteomes" id="UP000462055"/>
    </source>
</evidence>